<dbReference type="InterPro" id="IPR029046">
    <property type="entry name" value="LolA/LolB/LppX"/>
</dbReference>
<dbReference type="PANTHER" id="PTHR37507:SF2">
    <property type="entry name" value="SPORULATION PROTEIN YDCC"/>
    <property type="match status" value="1"/>
</dbReference>
<dbReference type="KEGG" id="lpil:LIP_2318"/>
<dbReference type="InterPro" id="IPR052944">
    <property type="entry name" value="Sporulation_related"/>
</dbReference>
<dbReference type="AlphaFoldDB" id="A0A0K2SMY1"/>
<reference evidence="4" key="1">
    <citation type="submission" date="2015-07" db="EMBL/GenBank/DDBJ databases">
        <title>Complete genome sequence and phylogenetic analysis of Limnochorda pilosa.</title>
        <authorList>
            <person name="Watanabe M."/>
            <person name="Kojima H."/>
            <person name="Fukui M."/>
        </authorList>
    </citation>
    <scope>NUCLEOTIDE SEQUENCE [LARGE SCALE GENOMIC DNA]</scope>
    <source>
        <strain evidence="4">HC45</strain>
    </source>
</reference>
<keyword evidence="1" id="KW-0732">Signal</keyword>
<dbReference type="STRING" id="1555112.LIP_2318"/>
<dbReference type="Proteomes" id="UP000065807">
    <property type="component" value="Chromosome"/>
</dbReference>
<dbReference type="Pfam" id="PF17131">
    <property type="entry name" value="LolA_like"/>
    <property type="match status" value="1"/>
</dbReference>
<reference evidence="4" key="2">
    <citation type="journal article" date="2016" name="Int. J. Syst. Evol. Microbiol.">
        <title>Complete genome sequence and cell structure of Limnochorda pilosa, a Gram-negative spore-former within the phylum Firmicutes.</title>
        <authorList>
            <person name="Watanabe M."/>
            <person name="Kojima H."/>
            <person name="Fukui M."/>
        </authorList>
    </citation>
    <scope>NUCLEOTIDE SEQUENCE [LARGE SCALE GENOMIC DNA]</scope>
    <source>
        <strain evidence="4">HC45</strain>
    </source>
</reference>
<evidence type="ECO:0000313" key="3">
    <source>
        <dbReference type="EMBL" id="BAS28159.1"/>
    </source>
</evidence>
<keyword evidence="4" id="KW-1185">Reference proteome</keyword>
<dbReference type="InterPro" id="IPR033399">
    <property type="entry name" value="TP_0789-like"/>
</dbReference>
<evidence type="ECO:0000313" key="4">
    <source>
        <dbReference type="Proteomes" id="UP000065807"/>
    </source>
</evidence>
<dbReference type="SUPFAM" id="SSF89392">
    <property type="entry name" value="Prokaryotic lipoproteins and lipoprotein localization factors"/>
    <property type="match status" value="1"/>
</dbReference>
<dbReference type="PANTHER" id="PTHR37507">
    <property type="entry name" value="SPORULATION PROTEIN YDCC"/>
    <property type="match status" value="1"/>
</dbReference>
<feature type="domain" description="Uncharacterized protein TP-0789" evidence="2">
    <location>
        <begin position="73"/>
        <end position="250"/>
    </location>
</feature>
<evidence type="ECO:0000256" key="1">
    <source>
        <dbReference type="SAM" id="SignalP"/>
    </source>
</evidence>
<dbReference type="EMBL" id="AP014924">
    <property type="protein sequence ID" value="BAS28159.1"/>
    <property type="molecule type" value="Genomic_DNA"/>
</dbReference>
<feature type="chain" id="PRO_5005487052" description="Uncharacterized protein TP-0789 domain-containing protein" evidence="1">
    <location>
        <begin position="23"/>
        <end position="252"/>
    </location>
</feature>
<proteinExistence type="predicted"/>
<name>A0A0K2SMY1_LIMPI</name>
<feature type="signal peptide" evidence="1">
    <location>
        <begin position="1"/>
        <end position="22"/>
    </location>
</feature>
<protein>
    <recommendedName>
        <fullName evidence="2">Uncharacterized protein TP-0789 domain-containing protein</fullName>
    </recommendedName>
</protein>
<dbReference type="Gene3D" id="2.50.20.10">
    <property type="entry name" value="Lipoprotein localisation LolA/LolB/LppX"/>
    <property type="match status" value="1"/>
</dbReference>
<sequence>MLLPVILAVALVWAGSAPGAGAAGSEAAALSPDEILDRVEQNLQGDTRRSVQTMTLSSGVSQLVRTMEMFARGDDDLLVRFTEPADVAGTGLLVLGDDMWLYMPVVGRARRIAGSMREASFMGSDFSYDDMSALSYQDDYRSELLGTETLDGVSAYKLALTPTGESSYSSLTMWVDAERFVILRVDFFKGGTLSKTLRASDVRDVQGRPVPFRLEMVPASGNRETVIRLQEVRFDEPLDDGLFSVRTLERGR</sequence>
<accession>A0A0K2SMY1</accession>
<organism evidence="3 4">
    <name type="scientific">Limnochorda pilosa</name>
    <dbReference type="NCBI Taxonomy" id="1555112"/>
    <lineage>
        <taxon>Bacteria</taxon>
        <taxon>Bacillati</taxon>
        <taxon>Bacillota</taxon>
        <taxon>Limnochordia</taxon>
        <taxon>Limnochordales</taxon>
        <taxon>Limnochordaceae</taxon>
        <taxon>Limnochorda</taxon>
    </lineage>
</organism>
<evidence type="ECO:0000259" key="2">
    <source>
        <dbReference type="Pfam" id="PF17131"/>
    </source>
</evidence>
<dbReference type="CDD" id="cd16329">
    <property type="entry name" value="LolA_like"/>
    <property type="match status" value="1"/>
</dbReference>
<gene>
    <name evidence="3" type="ORF">LIP_2318</name>
</gene>